<evidence type="ECO:0000256" key="1">
    <source>
        <dbReference type="SAM" id="MobiDB-lite"/>
    </source>
</evidence>
<proteinExistence type="predicted"/>
<reference evidence="4" key="1">
    <citation type="submission" date="2015-01" db="EMBL/GenBank/DDBJ databases">
        <authorList>
            <person name="Aksoy S."/>
            <person name="Warren W."/>
            <person name="Wilson R.K."/>
        </authorList>
    </citation>
    <scope>NUCLEOTIDE SEQUENCE [LARGE SCALE GENOMIC DNA]</scope>
    <source>
        <strain evidence="4">IAEA</strain>
    </source>
</reference>
<evidence type="ECO:0000313" key="3">
    <source>
        <dbReference type="EnsemblMetazoa" id="GPPI000518-PA"/>
    </source>
</evidence>
<keyword evidence="4" id="KW-1185">Reference proteome</keyword>
<reference evidence="3" key="2">
    <citation type="submission" date="2020-05" db="UniProtKB">
        <authorList>
            <consortium name="EnsemblMetazoa"/>
        </authorList>
    </citation>
    <scope>IDENTIFICATION</scope>
    <source>
        <strain evidence="3">IAEA</strain>
    </source>
</reference>
<organism evidence="3 4">
    <name type="scientific">Glossina palpalis gambiensis</name>
    <dbReference type="NCBI Taxonomy" id="67801"/>
    <lineage>
        <taxon>Eukaryota</taxon>
        <taxon>Metazoa</taxon>
        <taxon>Ecdysozoa</taxon>
        <taxon>Arthropoda</taxon>
        <taxon>Hexapoda</taxon>
        <taxon>Insecta</taxon>
        <taxon>Pterygota</taxon>
        <taxon>Neoptera</taxon>
        <taxon>Endopterygota</taxon>
        <taxon>Diptera</taxon>
        <taxon>Brachycera</taxon>
        <taxon>Muscomorpha</taxon>
        <taxon>Hippoboscoidea</taxon>
        <taxon>Glossinidae</taxon>
        <taxon>Glossina</taxon>
    </lineage>
</organism>
<feature type="region of interest" description="Disordered" evidence="1">
    <location>
        <begin position="154"/>
        <end position="173"/>
    </location>
</feature>
<feature type="chain" id="PRO_5008404006" description="DUF4774 domain-containing protein" evidence="2">
    <location>
        <begin position="26"/>
        <end position="345"/>
    </location>
</feature>
<feature type="region of interest" description="Disordered" evidence="1">
    <location>
        <begin position="310"/>
        <end position="333"/>
    </location>
</feature>
<sequence>MSPLLMTFLTFATLTVTYIAPFTEAGFGNGYSYQKPASSGSGGHHFATLPTVRPLPPVPDLPALKFFSPKPTPGPTSKIITQSLLQLHPAASPAKLITTQYLPPRASYPRVEQNYQAPNLLPPSIFPPLHSLAPSAPTAPSALSAAPIYSGPANRAPQTFTPTAPTNFAAQAPSTAAAPPLRIPFGKTAVISFPQLPSGGSGVSPTGGVDFYEVNGRQLKQYAVVEIIDNDIEQNSQLPFAHAPFFDGYRARQFDPLLSRQQQQRSSIAVSNPGDAVALGSGGLGFIRLANGNVYLGSGSLGYISSQQHSQSLTEARTRSGAPQPDALHFGHGPLGGTPITIRIK</sequence>
<dbReference type="VEuPathDB" id="VectorBase:GPPI000518"/>
<feature type="signal peptide" evidence="2">
    <location>
        <begin position="1"/>
        <end position="25"/>
    </location>
</feature>
<feature type="compositionally biased region" description="Low complexity" evidence="1">
    <location>
        <begin position="156"/>
        <end position="173"/>
    </location>
</feature>
<dbReference type="EnsemblMetazoa" id="GPPI000518-RA">
    <property type="protein sequence ID" value="GPPI000518-PA"/>
    <property type="gene ID" value="GPPI000518"/>
</dbReference>
<keyword evidence="2" id="KW-0732">Signal</keyword>
<evidence type="ECO:0008006" key="5">
    <source>
        <dbReference type="Google" id="ProtNLM"/>
    </source>
</evidence>
<accession>A0A1B0AL23</accession>
<dbReference type="EMBL" id="JXJN01029709">
    <property type="status" value="NOT_ANNOTATED_CDS"/>
    <property type="molecule type" value="Genomic_DNA"/>
</dbReference>
<evidence type="ECO:0000256" key="2">
    <source>
        <dbReference type="SAM" id="SignalP"/>
    </source>
</evidence>
<dbReference type="AlphaFoldDB" id="A0A1B0AL23"/>
<name>A0A1B0AL23_9MUSC</name>
<protein>
    <recommendedName>
        <fullName evidence="5">DUF4774 domain-containing protein</fullName>
    </recommendedName>
</protein>
<dbReference type="Proteomes" id="UP000092460">
    <property type="component" value="Unassembled WGS sequence"/>
</dbReference>
<evidence type="ECO:0000313" key="4">
    <source>
        <dbReference type="Proteomes" id="UP000092460"/>
    </source>
</evidence>